<dbReference type="InterPro" id="IPR008271">
    <property type="entry name" value="Ser/Thr_kinase_AS"/>
</dbReference>
<evidence type="ECO:0000256" key="10">
    <source>
        <dbReference type="SAM" id="MobiDB-lite"/>
    </source>
</evidence>
<keyword evidence="7" id="KW-0142">cGMP-binding</keyword>
<dbReference type="PROSITE" id="PS00107">
    <property type="entry name" value="PROTEIN_KINASE_ATP"/>
    <property type="match status" value="1"/>
</dbReference>
<evidence type="ECO:0000259" key="12">
    <source>
        <dbReference type="PROSITE" id="PS50042"/>
    </source>
</evidence>
<evidence type="ECO:0000313" key="14">
    <source>
        <dbReference type="Proteomes" id="UP001642464"/>
    </source>
</evidence>
<dbReference type="InterPro" id="IPR000719">
    <property type="entry name" value="Prot_kinase_dom"/>
</dbReference>
<dbReference type="PANTHER" id="PTHR24349">
    <property type="entry name" value="SERINE/THREONINE-PROTEIN KINASE"/>
    <property type="match status" value="1"/>
</dbReference>
<evidence type="ECO:0000313" key="13">
    <source>
        <dbReference type="EMBL" id="CAK9017241.1"/>
    </source>
</evidence>
<dbReference type="Gene3D" id="1.10.510.10">
    <property type="entry name" value="Transferase(Phosphotransferase) domain 1"/>
    <property type="match status" value="1"/>
</dbReference>
<dbReference type="SMART" id="SM00220">
    <property type="entry name" value="S_TKc"/>
    <property type="match status" value="1"/>
</dbReference>
<keyword evidence="2" id="KW-0140">cGMP</keyword>
<accession>A0ABP0JSL8</accession>
<evidence type="ECO:0000256" key="8">
    <source>
        <dbReference type="PROSITE-ProRule" id="PRU10141"/>
    </source>
</evidence>
<evidence type="ECO:0000256" key="6">
    <source>
        <dbReference type="ARBA" id="ARBA00022840"/>
    </source>
</evidence>
<evidence type="ECO:0000256" key="2">
    <source>
        <dbReference type="ARBA" id="ARBA00022535"/>
    </source>
</evidence>
<dbReference type="Pfam" id="PF00069">
    <property type="entry name" value="Pkinase"/>
    <property type="match status" value="1"/>
</dbReference>
<evidence type="ECO:0000256" key="3">
    <source>
        <dbReference type="ARBA" id="ARBA00022679"/>
    </source>
</evidence>
<evidence type="ECO:0000256" key="4">
    <source>
        <dbReference type="ARBA" id="ARBA00022741"/>
    </source>
</evidence>
<dbReference type="InterPro" id="IPR050205">
    <property type="entry name" value="CDPK_Ser/Thr_kinases"/>
</dbReference>
<dbReference type="EMBL" id="CAXAMM010008409">
    <property type="protein sequence ID" value="CAK9017241.1"/>
    <property type="molecule type" value="Genomic_DNA"/>
</dbReference>
<evidence type="ECO:0000256" key="9">
    <source>
        <dbReference type="SAM" id="Coils"/>
    </source>
</evidence>
<gene>
    <name evidence="13" type="ORF">SCF082_LOCUS13546</name>
</gene>
<name>A0ABP0JSL8_9DINO</name>
<dbReference type="PROSITE" id="PS50011">
    <property type="entry name" value="PROTEIN_KINASE_DOM"/>
    <property type="match status" value="1"/>
</dbReference>
<feature type="region of interest" description="Disordered" evidence="10">
    <location>
        <begin position="422"/>
        <end position="444"/>
    </location>
</feature>
<dbReference type="PROSITE" id="PS50042">
    <property type="entry name" value="CNMP_BINDING_3"/>
    <property type="match status" value="1"/>
</dbReference>
<dbReference type="PROSITE" id="PS00108">
    <property type="entry name" value="PROTEIN_KINASE_ST"/>
    <property type="match status" value="1"/>
</dbReference>
<feature type="binding site" evidence="8">
    <location>
        <position position="97"/>
    </location>
    <ligand>
        <name>ATP</name>
        <dbReference type="ChEBI" id="CHEBI:30616"/>
    </ligand>
</feature>
<keyword evidence="9" id="KW-0175">Coiled coil</keyword>
<keyword evidence="1" id="KW-0723">Serine/threonine-protein kinase</keyword>
<dbReference type="CDD" id="cd00038">
    <property type="entry name" value="CAP_ED"/>
    <property type="match status" value="2"/>
</dbReference>
<dbReference type="InterPro" id="IPR018490">
    <property type="entry name" value="cNMP-bd_dom_sf"/>
</dbReference>
<evidence type="ECO:0000259" key="11">
    <source>
        <dbReference type="PROSITE" id="PS50011"/>
    </source>
</evidence>
<dbReference type="SUPFAM" id="SSF56112">
    <property type="entry name" value="Protein kinase-like (PK-like)"/>
    <property type="match status" value="1"/>
</dbReference>
<feature type="domain" description="Cyclic nucleotide-binding" evidence="12">
    <location>
        <begin position="474"/>
        <end position="577"/>
    </location>
</feature>
<keyword evidence="4 8" id="KW-0547">Nucleotide-binding</keyword>
<dbReference type="InterPro" id="IPR011009">
    <property type="entry name" value="Kinase-like_dom_sf"/>
</dbReference>
<dbReference type="GO" id="GO:0016301">
    <property type="term" value="F:kinase activity"/>
    <property type="evidence" value="ECO:0007669"/>
    <property type="project" value="UniProtKB-KW"/>
</dbReference>
<evidence type="ECO:0000256" key="5">
    <source>
        <dbReference type="ARBA" id="ARBA00022777"/>
    </source>
</evidence>
<feature type="domain" description="Protein kinase" evidence="11">
    <location>
        <begin position="69"/>
        <end position="369"/>
    </location>
</feature>
<dbReference type="InterPro" id="IPR014710">
    <property type="entry name" value="RmlC-like_jellyroll"/>
</dbReference>
<evidence type="ECO:0000256" key="1">
    <source>
        <dbReference type="ARBA" id="ARBA00022527"/>
    </source>
</evidence>
<sequence length="815" mass="89888">MAFLPTIDVAELEDVNHNSRRVRTRRTKLEREAQALVGEHVTLEELNHRYRLVSLDGSNKSFPLGEGQVPDQFVIGTGAYGQVCKAQDLTGRTVAIKVVRRNAMALQSLKDEVEALRVSRQHSSINELIEAVHCPDTGATYIVTDFCAGGELFDRLIERGPYKEAEARGLLLRVTSALAHVHACGFAHMDVKPENLLFASPTSANEDVRLIDFGMTTSLESFANTGRTVVSHSIGTTPYLSPEVLKLLGIGQSGSKKKVKKPHEAEVTLDSDPRACDMWALGIILYIILLGCHPFDRSGDASDEAIARRALNGSDTDKDDPAESPKRFSYDIHKRVHLSAQVRDLIDGLLCPDPERRLRAEDVLQHPWLCETVKAHDKADGITTEADAAPQFLGVFRSFTNAHRALCASFLVASLSQSGSTRQLWPNQARSRHPSHQPEQLQRRRKAAARQFEKEAFSVLKSAHWGVGSADAAQMSDVSFDEFGTAVQRYHSRSYAAHETVFAAGEEVDGLYIILEGSAHVEYHDGKVVASLGPGDIFGETAVIDGRDRRNATVRCSEPVRALFWSRDDFVKTLGGTNALSTGLDDHIRARQSDRAKLWMESLGAEQLSTHRLRQGSLVFEQGAHAGRLFLVREGVVSTFVDSRDPITSFYARRIKPIQRYLTKRKSQLGQQLGQDKQWQARADAVLDSDDEDLKGRVQLREFRAGDIFGVDCVAGGARVCTARCETDAQLLSISADDLDALLQQDPSMHNNLLRMHRRTIEEKLCKLSGPGSVCSAASVGDVSKSAASLTDLVQAIERDLRRAASRRSVARDSD</sequence>
<dbReference type="Pfam" id="PF00027">
    <property type="entry name" value="cNMP_binding"/>
    <property type="match status" value="1"/>
</dbReference>
<evidence type="ECO:0000256" key="7">
    <source>
        <dbReference type="ARBA" id="ARBA00022992"/>
    </source>
</evidence>
<protein>
    <submittedName>
        <fullName evidence="13">Calcium/calmodulin-dependent protein kinase type 1 (CaM kinase I) (MnCaMKI)</fullName>
    </submittedName>
</protein>
<dbReference type="InterPro" id="IPR000595">
    <property type="entry name" value="cNMP-bd_dom"/>
</dbReference>
<dbReference type="Proteomes" id="UP001642464">
    <property type="component" value="Unassembled WGS sequence"/>
</dbReference>
<dbReference type="SMART" id="SM00100">
    <property type="entry name" value="cNMP"/>
    <property type="match status" value="2"/>
</dbReference>
<dbReference type="SUPFAM" id="SSF51206">
    <property type="entry name" value="cAMP-binding domain-like"/>
    <property type="match status" value="2"/>
</dbReference>
<feature type="coiled-coil region" evidence="9">
    <location>
        <begin position="12"/>
        <end position="46"/>
    </location>
</feature>
<reference evidence="13 14" key="1">
    <citation type="submission" date="2024-02" db="EMBL/GenBank/DDBJ databases">
        <authorList>
            <person name="Chen Y."/>
            <person name="Shah S."/>
            <person name="Dougan E. K."/>
            <person name="Thang M."/>
            <person name="Chan C."/>
        </authorList>
    </citation>
    <scope>NUCLEOTIDE SEQUENCE [LARGE SCALE GENOMIC DNA]</scope>
</reference>
<organism evidence="13 14">
    <name type="scientific">Durusdinium trenchii</name>
    <dbReference type="NCBI Taxonomy" id="1381693"/>
    <lineage>
        <taxon>Eukaryota</taxon>
        <taxon>Sar</taxon>
        <taxon>Alveolata</taxon>
        <taxon>Dinophyceae</taxon>
        <taxon>Suessiales</taxon>
        <taxon>Symbiodiniaceae</taxon>
        <taxon>Durusdinium</taxon>
    </lineage>
</organism>
<keyword evidence="5 13" id="KW-0418">Kinase</keyword>
<keyword evidence="3" id="KW-0808">Transferase</keyword>
<keyword evidence="6 8" id="KW-0067">ATP-binding</keyword>
<keyword evidence="14" id="KW-1185">Reference proteome</keyword>
<dbReference type="InterPro" id="IPR017441">
    <property type="entry name" value="Protein_kinase_ATP_BS"/>
</dbReference>
<dbReference type="Gene3D" id="2.60.120.10">
    <property type="entry name" value="Jelly Rolls"/>
    <property type="match status" value="2"/>
</dbReference>
<proteinExistence type="predicted"/>
<comment type="caution">
    <text evidence="13">The sequence shown here is derived from an EMBL/GenBank/DDBJ whole genome shotgun (WGS) entry which is preliminary data.</text>
</comment>